<evidence type="ECO:0008006" key="3">
    <source>
        <dbReference type="Google" id="ProtNLM"/>
    </source>
</evidence>
<evidence type="ECO:0000313" key="2">
    <source>
        <dbReference type="Proteomes" id="UP000596742"/>
    </source>
</evidence>
<sequence>MGSIANWTLSKRSEILDQAKVSDNLKDDLIKSPLDEKIFGLPLDEIQKHLNQKPAPVKVNASLSGNLNETLFIDASKLGWGAYLEGLSVSGVWTPDLLKEHINILEMKAGLLALSHFQFLLQNKSLVLATDNTTVVTYLRNQGETHCYELHLLARDILLLCNHLHLQIVVRHIPGKLNVLADALSRTFTPVNSWNFSNQ</sequence>
<dbReference type="PANTHER" id="PTHR33050">
    <property type="entry name" value="REVERSE TRANSCRIPTASE DOMAIN-CONTAINING PROTEIN"/>
    <property type="match status" value="1"/>
</dbReference>
<protein>
    <recommendedName>
        <fullName evidence="3">RNase H type-1 domain-containing protein</fullName>
    </recommendedName>
</protein>
<organism evidence="1 2">
    <name type="scientific">Mytilus galloprovincialis</name>
    <name type="common">Mediterranean mussel</name>
    <dbReference type="NCBI Taxonomy" id="29158"/>
    <lineage>
        <taxon>Eukaryota</taxon>
        <taxon>Metazoa</taxon>
        <taxon>Spiralia</taxon>
        <taxon>Lophotrochozoa</taxon>
        <taxon>Mollusca</taxon>
        <taxon>Bivalvia</taxon>
        <taxon>Autobranchia</taxon>
        <taxon>Pteriomorphia</taxon>
        <taxon>Mytilida</taxon>
        <taxon>Mytiloidea</taxon>
        <taxon>Mytilidae</taxon>
        <taxon>Mytilinae</taxon>
        <taxon>Mytilus</taxon>
    </lineage>
</organism>
<evidence type="ECO:0000313" key="1">
    <source>
        <dbReference type="EMBL" id="VDI81663.1"/>
    </source>
</evidence>
<dbReference type="InterPro" id="IPR036397">
    <property type="entry name" value="RNaseH_sf"/>
</dbReference>
<dbReference type="EMBL" id="UYJE01010286">
    <property type="protein sequence ID" value="VDI81663.1"/>
    <property type="molecule type" value="Genomic_DNA"/>
</dbReference>
<comment type="caution">
    <text evidence="1">The sequence shown here is derived from an EMBL/GenBank/DDBJ whole genome shotgun (WGS) entry which is preliminary data.</text>
</comment>
<dbReference type="SUPFAM" id="SSF53098">
    <property type="entry name" value="Ribonuclease H-like"/>
    <property type="match status" value="1"/>
</dbReference>
<dbReference type="GO" id="GO:0003676">
    <property type="term" value="F:nucleic acid binding"/>
    <property type="evidence" value="ECO:0007669"/>
    <property type="project" value="InterPro"/>
</dbReference>
<reference evidence="1" key="1">
    <citation type="submission" date="2018-11" db="EMBL/GenBank/DDBJ databases">
        <authorList>
            <person name="Alioto T."/>
            <person name="Alioto T."/>
        </authorList>
    </citation>
    <scope>NUCLEOTIDE SEQUENCE</scope>
</reference>
<gene>
    <name evidence="1" type="ORF">MGAL_10B029621</name>
</gene>
<dbReference type="Gene3D" id="3.30.420.10">
    <property type="entry name" value="Ribonuclease H-like superfamily/Ribonuclease H"/>
    <property type="match status" value="1"/>
</dbReference>
<dbReference type="PANTHER" id="PTHR33050:SF7">
    <property type="entry name" value="RIBONUCLEASE H"/>
    <property type="match status" value="1"/>
</dbReference>
<dbReference type="OrthoDB" id="6155834at2759"/>
<accession>A0A8B6HNM5</accession>
<dbReference type="Proteomes" id="UP000596742">
    <property type="component" value="Unassembled WGS sequence"/>
</dbReference>
<dbReference type="InterPro" id="IPR052055">
    <property type="entry name" value="Hepadnavirus_pol/RT"/>
</dbReference>
<dbReference type="AlphaFoldDB" id="A0A8B6HNM5"/>
<dbReference type="CDD" id="cd09275">
    <property type="entry name" value="RNase_HI_RT_DIRS1"/>
    <property type="match status" value="1"/>
</dbReference>
<proteinExistence type="predicted"/>
<name>A0A8B6HNM5_MYTGA</name>
<keyword evidence="2" id="KW-1185">Reference proteome</keyword>
<dbReference type="InterPro" id="IPR012337">
    <property type="entry name" value="RNaseH-like_sf"/>
</dbReference>